<comment type="caution">
    <text evidence="2">The sequence shown here is derived from an EMBL/GenBank/DDBJ whole genome shotgun (WGS) entry which is preliminary data.</text>
</comment>
<keyword evidence="1" id="KW-0472">Membrane</keyword>
<keyword evidence="3" id="KW-1185">Reference proteome</keyword>
<keyword evidence="1" id="KW-0812">Transmembrane</keyword>
<feature type="transmembrane region" description="Helical" evidence="1">
    <location>
        <begin position="104"/>
        <end position="124"/>
    </location>
</feature>
<gene>
    <name evidence="2" type="primary">icmV</name>
    <name evidence="2" type="ORF">ACD661_12880</name>
</gene>
<keyword evidence="1" id="KW-1133">Transmembrane helix</keyword>
<dbReference type="RefSeq" id="WP_400188275.1">
    <property type="nucleotide sequence ID" value="NZ_JBGORX010000006.1"/>
</dbReference>
<organism evidence="2 3">
    <name type="scientific">Legionella lytica</name>
    <dbReference type="NCBI Taxonomy" id="96232"/>
    <lineage>
        <taxon>Bacteria</taxon>
        <taxon>Pseudomonadati</taxon>
        <taxon>Pseudomonadota</taxon>
        <taxon>Gammaproteobacteria</taxon>
        <taxon>Legionellales</taxon>
        <taxon>Legionellaceae</taxon>
        <taxon>Legionella</taxon>
    </lineage>
</organism>
<reference evidence="2 3" key="1">
    <citation type="submission" date="2024-08" db="EMBL/GenBank/DDBJ databases">
        <title>Draft Genome Sequence of Legionella lytica strain DSB2004, Isolated From a Fire Sprinkler System.</title>
        <authorList>
            <person name="Everhart A.D."/>
            <person name="Kidane D.T."/>
            <person name="Farone A.L."/>
            <person name="Farone M.B."/>
        </authorList>
    </citation>
    <scope>NUCLEOTIDE SEQUENCE [LARGE SCALE GENOMIC DNA]</scope>
    <source>
        <strain evidence="2 3">DSB2004</strain>
    </source>
</reference>
<name>A0ABW8D9T4_9GAMM</name>
<accession>A0ABW8D9T4</accession>
<dbReference type="EMBL" id="JBGORX010000006">
    <property type="protein sequence ID" value="MFJ1269454.1"/>
    <property type="molecule type" value="Genomic_DNA"/>
</dbReference>
<sequence>MKKQSESRIVKLISSILNVRAWFDWERVRSFTLYLSNGFKRLFVPQQNNEAESFEEAATKLNLSDTTLMTKQKALFRLSLVMLIAAGLILGYAGYQLFYGSFKAVFVSLIVTLIALALAFRYHFWYYQIKNRKLGCTFDEWFKQGLLGEKK</sequence>
<proteinExistence type="predicted"/>
<evidence type="ECO:0000256" key="1">
    <source>
        <dbReference type="SAM" id="Phobius"/>
    </source>
</evidence>
<evidence type="ECO:0000313" key="2">
    <source>
        <dbReference type="EMBL" id="MFJ1269454.1"/>
    </source>
</evidence>
<feature type="transmembrane region" description="Helical" evidence="1">
    <location>
        <begin position="74"/>
        <end position="98"/>
    </location>
</feature>
<dbReference type="NCBIfam" id="NF038219">
    <property type="entry name" value="IcmV_IVB"/>
    <property type="match status" value="1"/>
</dbReference>
<protein>
    <submittedName>
        <fullName evidence="2">Type IVB secretion system protein IcmV</fullName>
    </submittedName>
</protein>
<dbReference type="Proteomes" id="UP001615550">
    <property type="component" value="Unassembled WGS sequence"/>
</dbReference>
<evidence type="ECO:0000313" key="3">
    <source>
        <dbReference type="Proteomes" id="UP001615550"/>
    </source>
</evidence>